<dbReference type="AlphaFoldDB" id="A0A024LNY8"/>
<dbReference type="GO" id="GO:0016743">
    <property type="term" value="F:carboxyl- or carbamoyltransferase activity"/>
    <property type="evidence" value="ECO:0007669"/>
    <property type="project" value="InterPro"/>
</dbReference>
<evidence type="ECO:0000313" key="3">
    <source>
        <dbReference type="EMBL" id="CDP79182.1"/>
    </source>
</evidence>
<proteinExistence type="predicted"/>
<dbReference type="SUPFAM" id="SSF53671">
    <property type="entry name" value="Aspartate/ornithine carbamoyltransferase"/>
    <property type="match status" value="1"/>
</dbReference>
<reference evidence="3" key="2">
    <citation type="submission" date="2014-05" db="EMBL/GenBank/DDBJ databases">
        <title>Genome sequencing of Bartonella spp. isolated from human blood.</title>
        <authorList>
            <person name="Raoult D."/>
        </authorList>
    </citation>
    <scope>NUCLEOTIDE SEQUENCE</scope>
    <source>
        <strain evidence="3">MVT06</strain>
    </source>
</reference>
<dbReference type="Gene3D" id="3.40.50.1370">
    <property type="entry name" value="Aspartate/ornithine carbamoyltransferase"/>
    <property type="match status" value="1"/>
</dbReference>
<dbReference type="GO" id="GO:0006520">
    <property type="term" value="P:amino acid metabolic process"/>
    <property type="evidence" value="ECO:0007669"/>
    <property type="project" value="InterPro"/>
</dbReference>
<name>A0A024LNY8_9HYPH</name>
<dbReference type="InterPro" id="IPR036901">
    <property type="entry name" value="Asp/Orn_carbamoylTrfase_sf"/>
</dbReference>
<dbReference type="GO" id="GO:0016597">
    <property type="term" value="F:amino acid binding"/>
    <property type="evidence" value="ECO:0007669"/>
    <property type="project" value="InterPro"/>
</dbReference>
<dbReference type="InterPro" id="IPR006132">
    <property type="entry name" value="Asp/Orn_carbamoyltranf_P-bd"/>
</dbReference>
<evidence type="ECO:0000259" key="2">
    <source>
        <dbReference type="Pfam" id="PF02729"/>
    </source>
</evidence>
<dbReference type="Pfam" id="PF02729">
    <property type="entry name" value="OTCace_N"/>
    <property type="match status" value="1"/>
</dbReference>
<organism evidence="3">
    <name type="scientific">Bartonella schoenbuchensis</name>
    <dbReference type="NCBI Taxonomy" id="165694"/>
    <lineage>
        <taxon>Bacteria</taxon>
        <taxon>Pseudomonadati</taxon>
        <taxon>Pseudomonadota</taxon>
        <taxon>Alphaproteobacteria</taxon>
        <taxon>Hyphomicrobiales</taxon>
        <taxon>Bartonellaceae</taxon>
        <taxon>Bartonella</taxon>
    </lineage>
</organism>
<keyword evidence="1 3" id="KW-0808">Transferase</keyword>
<reference evidence="3" key="1">
    <citation type="submission" date="2013-11" db="EMBL/GenBank/DDBJ databases">
        <authorList>
            <person name="GENOMES U."/>
        </authorList>
    </citation>
    <scope>NUCLEOTIDE SEQUENCE</scope>
    <source>
        <strain evidence="3">MVT06</strain>
    </source>
</reference>
<evidence type="ECO:0000256" key="1">
    <source>
        <dbReference type="ARBA" id="ARBA00022679"/>
    </source>
</evidence>
<sequence length="68" mass="7788">MINALCYFFDLSILTPQTARIIIDYAAILKTTFKAGQNSKPFISKTLAMIFKNRPSTRTRILFDIGMR</sequence>
<protein>
    <submittedName>
        <fullName evidence="3">Ornithine carbamoyltransferase</fullName>
    </submittedName>
</protein>
<accession>A0A024LNY8</accession>
<gene>
    <name evidence="3" type="primary">argF_1</name>
    <name evidence="3" type="ORF">BN1046_00071</name>
</gene>
<dbReference type="EMBL" id="HG977193">
    <property type="protein sequence ID" value="CDP79182.1"/>
    <property type="molecule type" value="Genomic_DNA"/>
</dbReference>
<feature type="domain" description="Aspartate/ornithine carbamoyltransferase carbamoyl-P binding" evidence="2">
    <location>
        <begin position="8"/>
        <end position="68"/>
    </location>
</feature>